<evidence type="ECO:0000256" key="2">
    <source>
        <dbReference type="PROSITE-ProRule" id="PRU00169"/>
    </source>
</evidence>
<dbReference type="SUPFAM" id="SSF52172">
    <property type="entry name" value="CheY-like"/>
    <property type="match status" value="1"/>
</dbReference>
<evidence type="ECO:0000313" key="4">
    <source>
        <dbReference type="EMBL" id="GGA35870.1"/>
    </source>
</evidence>
<dbReference type="PROSITE" id="PS50110">
    <property type="entry name" value="RESPONSE_REGULATORY"/>
    <property type="match status" value="1"/>
</dbReference>
<reference evidence="5" key="1">
    <citation type="journal article" date="2019" name="Int. J. Syst. Evol. Microbiol.">
        <title>The Global Catalogue of Microorganisms (GCM) 10K type strain sequencing project: providing services to taxonomists for standard genome sequencing and annotation.</title>
        <authorList>
            <consortium name="The Broad Institute Genomics Platform"/>
            <consortium name="The Broad Institute Genome Sequencing Center for Infectious Disease"/>
            <person name="Wu L."/>
            <person name="Ma J."/>
        </authorList>
    </citation>
    <scope>NUCLEOTIDE SEQUENCE [LARGE SCALE GENOMIC DNA]</scope>
    <source>
        <strain evidence="5">CGMCC 1.10106</strain>
    </source>
</reference>
<evidence type="ECO:0000256" key="1">
    <source>
        <dbReference type="ARBA" id="ARBA00022553"/>
    </source>
</evidence>
<dbReference type="Gene3D" id="3.40.50.2300">
    <property type="match status" value="1"/>
</dbReference>
<name>A0ABQ1G418_9SPHN</name>
<dbReference type="InterPro" id="IPR050595">
    <property type="entry name" value="Bact_response_regulator"/>
</dbReference>
<evidence type="ECO:0000259" key="3">
    <source>
        <dbReference type="PROSITE" id="PS50110"/>
    </source>
</evidence>
<sequence>MSDPLIYVVDDDEPTRQSLCYVLEILGYNVTGFGSATAFLEQWSEAAGGILISDIRMPDLDGISLARRLRDRGASLQIILVSGHTDAMIRREAIEAGAAVVLEKPFELDVLVAELGCLA</sequence>
<protein>
    <recommendedName>
        <fullName evidence="3">Response regulatory domain-containing protein</fullName>
    </recommendedName>
</protein>
<feature type="domain" description="Response regulatory" evidence="3">
    <location>
        <begin position="5"/>
        <end position="119"/>
    </location>
</feature>
<proteinExistence type="predicted"/>
<organism evidence="4 5">
    <name type="scientific">Sphingomonas psychrolutea</name>
    <dbReference type="NCBI Taxonomy" id="1259676"/>
    <lineage>
        <taxon>Bacteria</taxon>
        <taxon>Pseudomonadati</taxon>
        <taxon>Pseudomonadota</taxon>
        <taxon>Alphaproteobacteria</taxon>
        <taxon>Sphingomonadales</taxon>
        <taxon>Sphingomonadaceae</taxon>
        <taxon>Sphingomonas</taxon>
    </lineage>
</organism>
<evidence type="ECO:0000313" key="5">
    <source>
        <dbReference type="Proteomes" id="UP000618591"/>
    </source>
</evidence>
<gene>
    <name evidence="4" type="ORF">GCM10011395_02790</name>
</gene>
<keyword evidence="5" id="KW-1185">Reference proteome</keyword>
<comment type="caution">
    <text evidence="4">The sequence shown here is derived from an EMBL/GenBank/DDBJ whole genome shotgun (WGS) entry which is preliminary data.</text>
</comment>
<dbReference type="Pfam" id="PF00072">
    <property type="entry name" value="Response_reg"/>
    <property type="match status" value="1"/>
</dbReference>
<dbReference type="PANTHER" id="PTHR44591:SF25">
    <property type="entry name" value="CHEMOTAXIS TWO-COMPONENT RESPONSE REGULATOR"/>
    <property type="match status" value="1"/>
</dbReference>
<feature type="modified residue" description="4-aspartylphosphate" evidence="2">
    <location>
        <position position="54"/>
    </location>
</feature>
<dbReference type="EMBL" id="BMDW01000001">
    <property type="protein sequence ID" value="GGA35870.1"/>
    <property type="molecule type" value="Genomic_DNA"/>
</dbReference>
<dbReference type="SMART" id="SM00448">
    <property type="entry name" value="REC"/>
    <property type="match status" value="1"/>
</dbReference>
<keyword evidence="1 2" id="KW-0597">Phosphoprotein</keyword>
<accession>A0ABQ1G418</accession>
<dbReference type="Proteomes" id="UP000618591">
    <property type="component" value="Unassembled WGS sequence"/>
</dbReference>
<dbReference type="InterPro" id="IPR011006">
    <property type="entry name" value="CheY-like_superfamily"/>
</dbReference>
<dbReference type="InterPro" id="IPR001789">
    <property type="entry name" value="Sig_transdc_resp-reg_receiver"/>
</dbReference>
<dbReference type="PANTHER" id="PTHR44591">
    <property type="entry name" value="STRESS RESPONSE REGULATOR PROTEIN 1"/>
    <property type="match status" value="1"/>
</dbReference>